<evidence type="ECO:0000313" key="2">
    <source>
        <dbReference type="EMBL" id="KAF6760021.1"/>
    </source>
</evidence>
<feature type="compositionally biased region" description="Low complexity" evidence="1">
    <location>
        <begin position="93"/>
        <end position="110"/>
    </location>
</feature>
<evidence type="ECO:0000313" key="3">
    <source>
        <dbReference type="Proteomes" id="UP000521943"/>
    </source>
</evidence>
<feature type="compositionally biased region" description="Acidic residues" evidence="1">
    <location>
        <begin position="33"/>
        <end position="42"/>
    </location>
</feature>
<keyword evidence="3" id="KW-1185">Reference proteome</keyword>
<reference evidence="2 3" key="1">
    <citation type="submission" date="2020-07" db="EMBL/GenBank/DDBJ databases">
        <title>Comparative genomics of pyrophilous fungi reveals a link between fire events and developmental genes.</title>
        <authorList>
            <consortium name="DOE Joint Genome Institute"/>
            <person name="Steindorff A.S."/>
            <person name="Carver A."/>
            <person name="Calhoun S."/>
            <person name="Stillman K."/>
            <person name="Liu H."/>
            <person name="Lipzen A."/>
            <person name="Pangilinan J."/>
            <person name="Labutti K."/>
            <person name="Bruns T.D."/>
            <person name="Grigoriev I.V."/>
        </authorList>
    </citation>
    <scope>NUCLEOTIDE SEQUENCE [LARGE SCALE GENOMIC DNA]</scope>
    <source>
        <strain evidence="2 3">CBS 144469</strain>
    </source>
</reference>
<name>A0A8H6I9Z8_9AGAR</name>
<accession>A0A8H6I9Z8</accession>
<dbReference type="AlphaFoldDB" id="A0A8H6I9Z8"/>
<comment type="caution">
    <text evidence="2">The sequence shown here is derived from an EMBL/GenBank/DDBJ whole genome shotgun (WGS) entry which is preliminary data.</text>
</comment>
<evidence type="ECO:0000256" key="1">
    <source>
        <dbReference type="SAM" id="MobiDB-lite"/>
    </source>
</evidence>
<dbReference type="EMBL" id="JACGCI010000013">
    <property type="protein sequence ID" value="KAF6760021.1"/>
    <property type="molecule type" value="Genomic_DNA"/>
</dbReference>
<feature type="compositionally biased region" description="Acidic residues" evidence="1">
    <location>
        <begin position="160"/>
        <end position="178"/>
    </location>
</feature>
<organism evidence="2 3">
    <name type="scientific">Ephemerocybe angulata</name>
    <dbReference type="NCBI Taxonomy" id="980116"/>
    <lineage>
        <taxon>Eukaryota</taxon>
        <taxon>Fungi</taxon>
        <taxon>Dikarya</taxon>
        <taxon>Basidiomycota</taxon>
        <taxon>Agaricomycotina</taxon>
        <taxon>Agaricomycetes</taxon>
        <taxon>Agaricomycetidae</taxon>
        <taxon>Agaricales</taxon>
        <taxon>Agaricineae</taxon>
        <taxon>Psathyrellaceae</taxon>
        <taxon>Ephemerocybe</taxon>
    </lineage>
</organism>
<feature type="region of interest" description="Disordered" evidence="1">
    <location>
        <begin position="22"/>
        <end position="47"/>
    </location>
</feature>
<gene>
    <name evidence="2" type="ORF">DFP72DRAFT_92988</name>
</gene>
<sequence length="262" mass="29252">MTSFYSTASHFRHPWFDTSIAKRKQPVQVNPNEDMDDEDESDDRPVKRRRCSGLENGIAHLNLGSGQHPRLHQHHQHRTMWGHVQPTVEERGSTASPTNTASSASSFTSLTDRRNVVFPGSVEEPSSAPEVKMMSTGASSWYEPERDRIVITDLEGYAADSDEEDQTEDTLTVEDMDGPPEMVNIHPAYLQHLRTSRTALDRQHLPSSASEDQSRALVLFRPLSFKREPELNEGGHTAPTPEPAQSASYSEGLDDDAMDLDA</sequence>
<dbReference type="Proteomes" id="UP000521943">
    <property type="component" value="Unassembled WGS sequence"/>
</dbReference>
<protein>
    <submittedName>
        <fullName evidence="2">Uncharacterized protein</fullName>
    </submittedName>
</protein>
<feature type="compositionally biased region" description="Acidic residues" evidence="1">
    <location>
        <begin position="252"/>
        <end position="262"/>
    </location>
</feature>
<feature type="region of interest" description="Disordered" evidence="1">
    <location>
        <begin position="227"/>
        <end position="262"/>
    </location>
</feature>
<proteinExistence type="predicted"/>
<feature type="region of interest" description="Disordered" evidence="1">
    <location>
        <begin position="88"/>
        <end position="139"/>
    </location>
</feature>
<dbReference type="OrthoDB" id="3364141at2759"/>
<feature type="region of interest" description="Disordered" evidence="1">
    <location>
        <begin position="157"/>
        <end position="183"/>
    </location>
</feature>